<evidence type="ECO:0000256" key="11">
    <source>
        <dbReference type="PROSITE-ProRule" id="PRU00421"/>
    </source>
</evidence>
<dbReference type="Pfam" id="PF02378">
    <property type="entry name" value="PTS_EIIC"/>
    <property type="match status" value="1"/>
</dbReference>
<dbReference type="CDD" id="cd00212">
    <property type="entry name" value="PTS_IIB_glc"/>
    <property type="match status" value="1"/>
</dbReference>
<evidence type="ECO:0000256" key="12">
    <source>
        <dbReference type="SAM" id="Phobius"/>
    </source>
</evidence>
<evidence type="ECO:0000256" key="10">
    <source>
        <dbReference type="ARBA" id="ARBA00023136"/>
    </source>
</evidence>
<evidence type="ECO:0000256" key="6">
    <source>
        <dbReference type="ARBA" id="ARBA00022683"/>
    </source>
</evidence>
<reference evidence="16 17" key="1">
    <citation type="submission" date="2019-07" db="EMBL/GenBank/DDBJ databases">
        <title>Whole genome shotgun sequence of Oceanobacillus sojae NBRC 105379.</title>
        <authorList>
            <person name="Hosoyama A."/>
            <person name="Uohara A."/>
            <person name="Ohji S."/>
            <person name="Ichikawa N."/>
        </authorList>
    </citation>
    <scope>NUCLEOTIDE SEQUENCE [LARGE SCALE GENOMIC DNA]</scope>
    <source>
        <strain evidence="16 17">NBRC 105379</strain>
    </source>
</reference>
<evidence type="ECO:0000313" key="16">
    <source>
        <dbReference type="EMBL" id="GEN88544.1"/>
    </source>
</evidence>
<comment type="subcellular location">
    <subcellularLocation>
        <location evidence="1">Cell membrane</location>
        <topology evidence="1">Multi-pass membrane protein</topology>
    </subcellularLocation>
</comment>
<dbReference type="Proteomes" id="UP000321558">
    <property type="component" value="Unassembled WGS sequence"/>
</dbReference>
<feature type="transmembrane region" description="Helical" evidence="12">
    <location>
        <begin position="175"/>
        <end position="191"/>
    </location>
</feature>
<dbReference type="Pfam" id="PF00367">
    <property type="entry name" value="PTS_EIIB"/>
    <property type="match status" value="1"/>
</dbReference>
<dbReference type="Gene3D" id="3.30.1360.60">
    <property type="entry name" value="Glucose permease domain IIB"/>
    <property type="match status" value="1"/>
</dbReference>
<feature type="transmembrane region" description="Helical" evidence="12">
    <location>
        <begin position="211"/>
        <end position="228"/>
    </location>
</feature>
<organism evidence="16 17">
    <name type="scientific">Oceanobacillus sojae</name>
    <dbReference type="NCBI Taxonomy" id="582851"/>
    <lineage>
        <taxon>Bacteria</taxon>
        <taxon>Bacillati</taxon>
        <taxon>Bacillota</taxon>
        <taxon>Bacilli</taxon>
        <taxon>Bacillales</taxon>
        <taxon>Bacillaceae</taxon>
        <taxon>Oceanobacillus</taxon>
    </lineage>
</organism>
<keyword evidence="10 12" id="KW-0472">Membrane</keyword>
<dbReference type="GO" id="GO:0016301">
    <property type="term" value="F:kinase activity"/>
    <property type="evidence" value="ECO:0007669"/>
    <property type="project" value="UniProtKB-KW"/>
</dbReference>
<dbReference type="Gene3D" id="2.70.70.10">
    <property type="entry name" value="Glucose Permease (Domain IIA)"/>
    <property type="match status" value="1"/>
</dbReference>
<keyword evidence="2" id="KW-0813">Transport</keyword>
<dbReference type="FunFam" id="3.30.1360.60:FF:000001">
    <property type="entry name" value="PTS system glucose-specific IIBC component PtsG"/>
    <property type="match status" value="1"/>
</dbReference>
<protein>
    <submittedName>
        <fullName evidence="16">PTS beta-glucoside transporter subunit EIIBCA</fullName>
    </submittedName>
</protein>
<proteinExistence type="predicted"/>
<dbReference type="InterPro" id="IPR001996">
    <property type="entry name" value="PTS_IIB_1"/>
</dbReference>
<evidence type="ECO:0000256" key="8">
    <source>
        <dbReference type="ARBA" id="ARBA00022777"/>
    </source>
</evidence>
<dbReference type="InterPro" id="IPR011297">
    <property type="entry name" value="PTS_IIABC_b_glu"/>
</dbReference>
<sequence length="626" mass="67460">MNYKQLGKEVLARVGGKDNVAMLTHCATRLRFEFHDYSKVEKEQIEKLPGVISVVNKGGQFQIIVGNEVQQVYRAIHEEIGPEGDQKNNSNNNKEKKSVISRLISVISTTFTPFIPAIIGAGMIKAVLAILVLVGLLTEESQTFFILNTVADAAFFFMPVLLAYGASIKFGTSPILSMTIAGVLLHPNWAGVLEAGDTLHFIGVPVQLTDYAGSVLPIIITVWIMSYVERFAEWVSPSIIKFFLKPMLIMLITAPLALVVIGPIGTYLNDLVAFGADTINSHASWLIPMLMGTLQPFLLITGTAWAMTPIATTQLSNNGYETMNGPGMLASNIAQGAATLAVAVKSKNRELKQMAGSAGFTALVGITEPSLYGVTLKLKKPLIAAMIGGGCAGIYAGLSGLVRYAFVSPGLAGIPAFIGENPMNIVHALMTIVIAFVVAFAVTWILGFEDPVDETITTEVSETKENQKEINKVIATTQTSIASPLSGIVVPLEEVNDDVFSSGLLGKGTAIVPDQNEVRAPFSGEVVTLLPSKHAIGLKRDDGLELLIHIGIDTVNLNGEFFTVHVQQGDRIETGDLLVNFDREAIKDKGYDIVTPIIITNPDEFQDMTVVSVEQIDYGQKLLDKK</sequence>
<feature type="transmembrane region" description="Helical" evidence="12">
    <location>
        <begin position="382"/>
        <end position="405"/>
    </location>
</feature>
<feature type="transmembrane region" description="Helical" evidence="12">
    <location>
        <begin position="425"/>
        <end position="446"/>
    </location>
</feature>
<dbReference type="PANTHER" id="PTHR30175:SF1">
    <property type="entry name" value="PTS SYSTEM ARBUTIN-, CELLOBIOSE-, AND SALICIN-SPECIFIC EIIBC COMPONENT-RELATED"/>
    <property type="match status" value="1"/>
</dbReference>
<keyword evidence="17" id="KW-1185">Reference proteome</keyword>
<evidence type="ECO:0000256" key="7">
    <source>
        <dbReference type="ARBA" id="ARBA00022692"/>
    </source>
</evidence>
<dbReference type="InterPro" id="IPR011055">
    <property type="entry name" value="Dup_hybrid_motif"/>
</dbReference>
<dbReference type="FunFam" id="2.70.70.10:FF:000001">
    <property type="entry name" value="PTS system glucose-specific IIA component"/>
    <property type="match status" value="1"/>
</dbReference>
<dbReference type="InterPro" id="IPR050558">
    <property type="entry name" value="PTS_Sugar-Specific_Components"/>
</dbReference>
<name>A0A511ZM65_9BACI</name>
<keyword evidence="7 12" id="KW-0812">Transmembrane</keyword>
<gene>
    <name evidence="16" type="primary">bglC_1</name>
    <name evidence="16" type="ORF">OSO01_32830</name>
</gene>
<dbReference type="InterPro" id="IPR001127">
    <property type="entry name" value="PTS_EIIA_1_perm"/>
</dbReference>
<dbReference type="PROSITE" id="PS51098">
    <property type="entry name" value="PTS_EIIB_TYPE_1"/>
    <property type="match status" value="1"/>
</dbReference>
<feature type="domain" description="PTS EIIC type-1" evidence="15">
    <location>
        <begin position="105"/>
        <end position="462"/>
    </location>
</feature>
<evidence type="ECO:0000256" key="1">
    <source>
        <dbReference type="ARBA" id="ARBA00004651"/>
    </source>
</evidence>
<dbReference type="OrthoDB" id="9769191at2"/>
<dbReference type="AlphaFoldDB" id="A0A511ZM65"/>
<dbReference type="GO" id="GO:0005886">
    <property type="term" value="C:plasma membrane"/>
    <property type="evidence" value="ECO:0007669"/>
    <property type="project" value="UniProtKB-SubCell"/>
</dbReference>
<dbReference type="SUPFAM" id="SSF55604">
    <property type="entry name" value="Glucose permease domain IIB"/>
    <property type="match status" value="1"/>
</dbReference>
<dbReference type="GO" id="GO:0008982">
    <property type="term" value="F:protein-N(PI)-phosphohistidine-sugar phosphotransferase activity"/>
    <property type="evidence" value="ECO:0007669"/>
    <property type="project" value="InterPro"/>
</dbReference>
<evidence type="ECO:0000256" key="5">
    <source>
        <dbReference type="ARBA" id="ARBA00022679"/>
    </source>
</evidence>
<accession>A0A511ZM65</accession>
<keyword evidence="5" id="KW-0808">Transferase</keyword>
<dbReference type="GO" id="GO:0090589">
    <property type="term" value="F:protein-phosphocysteine-trehalose phosphotransferase system transporter activity"/>
    <property type="evidence" value="ECO:0007669"/>
    <property type="project" value="TreeGrafter"/>
</dbReference>
<dbReference type="NCBIfam" id="TIGR01995">
    <property type="entry name" value="PTS-II-ABC-beta"/>
    <property type="match status" value="1"/>
</dbReference>
<dbReference type="GO" id="GO:0009401">
    <property type="term" value="P:phosphoenolpyruvate-dependent sugar phosphotransferase system"/>
    <property type="evidence" value="ECO:0007669"/>
    <property type="project" value="UniProtKB-KW"/>
</dbReference>
<keyword evidence="9 12" id="KW-1133">Transmembrane helix</keyword>
<dbReference type="GO" id="GO:0015771">
    <property type="term" value="P:trehalose transport"/>
    <property type="evidence" value="ECO:0007669"/>
    <property type="project" value="TreeGrafter"/>
</dbReference>
<evidence type="ECO:0000256" key="4">
    <source>
        <dbReference type="ARBA" id="ARBA00022597"/>
    </source>
</evidence>
<feature type="transmembrane region" description="Helical" evidence="12">
    <location>
        <begin position="285"/>
        <end position="307"/>
    </location>
</feature>
<evidence type="ECO:0000259" key="14">
    <source>
        <dbReference type="PROSITE" id="PS51098"/>
    </source>
</evidence>
<dbReference type="SUPFAM" id="SSF51261">
    <property type="entry name" value="Duplicated hybrid motif"/>
    <property type="match status" value="1"/>
</dbReference>
<evidence type="ECO:0000259" key="13">
    <source>
        <dbReference type="PROSITE" id="PS51093"/>
    </source>
</evidence>
<feature type="active site" description="Phosphocysteine intermediate; for EIIB activity" evidence="11">
    <location>
        <position position="26"/>
    </location>
</feature>
<dbReference type="InterPro" id="IPR003352">
    <property type="entry name" value="PTS_EIIC"/>
</dbReference>
<dbReference type="InterPro" id="IPR036878">
    <property type="entry name" value="Glu_permease_IIB"/>
</dbReference>
<evidence type="ECO:0000313" key="17">
    <source>
        <dbReference type="Proteomes" id="UP000321558"/>
    </source>
</evidence>
<feature type="domain" description="PTS EIIB type-1" evidence="14">
    <location>
        <begin position="4"/>
        <end position="86"/>
    </location>
</feature>
<dbReference type="EMBL" id="BJYM01000014">
    <property type="protein sequence ID" value="GEN88544.1"/>
    <property type="molecule type" value="Genomic_DNA"/>
</dbReference>
<dbReference type="PROSITE" id="PS51093">
    <property type="entry name" value="PTS_EIIA_TYPE_1"/>
    <property type="match status" value="1"/>
</dbReference>
<evidence type="ECO:0000256" key="3">
    <source>
        <dbReference type="ARBA" id="ARBA00022475"/>
    </source>
</evidence>
<keyword evidence="3" id="KW-1003">Cell membrane</keyword>
<feature type="transmembrane region" description="Helical" evidence="12">
    <location>
        <begin position="104"/>
        <end position="137"/>
    </location>
</feature>
<dbReference type="Pfam" id="PF00358">
    <property type="entry name" value="PTS_EIIA_1"/>
    <property type="match status" value="1"/>
</dbReference>
<feature type="transmembrane region" description="Helical" evidence="12">
    <location>
        <begin position="143"/>
        <end position="163"/>
    </location>
</feature>
<feature type="domain" description="PTS EIIA type-1" evidence="13">
    <location>
        <begin position="497"/>
        <end position="601"/>
    </location>
</feature>
<keyword evidence="6" id="KW-0598">Phosphotransferase system</keyword>
<evidence type="ECO:0000256" key="9">
    <source>
        <dbReference type="ARBA" id="ARBA00022989"/>
    </source>
</evidence>
<evidence type="ECO:0000256" key="2">
    <source>
        <dbReference type="ARBA" id="ARBA00022448"/>
    </source>
</evidence>
<dbReference type="PANTHER" id="PTHR30175">
    <property type="entry name" value="PHOSPHOTRANSFERASE SYSTEM TRANSPORT PROTEIN"/>
    <property type="match status" value="1"/>
</dbReference>
<comment type="caution">
    <text evidence="16">The sequence shown here is derived from an EMBL/GenBank/DDBJ whole genome shotgun (WGS) entry which is preliminary data.</text>
</comment>
<dbReference type="InterPro" id="IPR018113">
    <property type="entry name" value="PTrfase_EIIB_Cys"/>
</dbReference>
<dbReference type="PROSITE" id="PS51103">
    <property type="entry name" value="PTS_EIIC_TYPE_1"/>
    <property type="match status" value="1"/>
</dbReference>
<evidence type="ECO:0000259" key="15">
    <source>
        <dbReference type="PROSITE" id="PS51103"/>
    </source>
</evidence>
<dbReference type="NCBIfam" id="TIGR00830">
    <property type="entry name" value="PTBA"/>
    <property type="match status" value="1"/>
</dbReference>
<feature type="transmembrane region" description="Helical" evidence="12">
    <location>
        <begin position="248"/>
        <end position="265"/>
    </location>
</feature>
<dbReference type="RefSeq" id="WP_147211489.1">
    <property type="nucleotide sequence ID" value="NZ_BJYM01000014.1"/>
</dbReference>
<keyword evidence="8" id="KW-0418">Kinase</keyword>
<keyword evidence="4" id="KW-0762">Sugar transport</keyword>
<dbReference type="InterPro" id="IPR013013">
    <property type="entry name" value="PTS_EIIC_1"/>
</dbReference>
<dbReference type="PROSITE" id="PS00371">
    <property type="entry name" value="PTS_EIIA_TYPE_1_HIS"/>
    <property type="match status" value="1"/>
</dbReference>